<evidence type="ECO:0008006" key="4">
    <source>
        <dbReference type="Google" id="ProtNLM"/>
    </source>
</evidence>
<protein>
    <recommendedName>
        <fullName evidence="4">CCHC-type domain-containing protein</fullName>
    </recommendedName>
</protein>
<feature type="compositionally biased region" description="Polar residues" evidence="1">
    <location>
        <begin position="333"/>
        <end position="343"/>
    </location>
</feature>
<feature type="region of interest" description="Disordered" evidence="1">
    <location>
        <begin position="250"/>
        <end position="387"/>
    </location>
</feature>
<dbReference type="PANTHER" id="PTHR31286">
    <property type="entry name" value="GLYCINE-RICH CELL WALL STRUCTURAL PROTEIN 1.8-LIKE"/>
    <property type="match status" value="1"/>
</dbReference>
<dbReference type="Proteomes" id="UP001154282">
    <property type="component" value="Unassembled WGS sequence"/>
</dbReference>
<accession>A0AAV0NZL5</accession>
<feature type="region of interest" description="Disordered" evidence="1">
    <location>
        <begin position="1"/>
        <end position="55"/>
    </location>
</feature>
<dbReference type="InterPro" id="IPR040256">
    <property type="entry name" value="At4g02000-like"/>
</dbReference>
<evidence type="ECO:0000256" key="1">
    <source>
        <dbReference type="SAM" id="MobiDB-lite"/>
    </source>
</evidence>
<evidence type="ECO:0000313" key="2">
    <source>
        <dbReference type="EMBL" id="CAI0463744.1"/>
    </source>
</evidence>
<feature type="compositionally biased region" description="Polar residues" evidence="1">
    <location>
        <begin position="276"/>
        <end position="302"/>
    </location>
</feature>
<feature type="compositionally biased region" description="Polar residues" evidence="1">
    <location>
        <begin position="173"/>
        <end position="185"/>
    </location>
</feature>
<feature type="compositionally biased region" description="Basic and acidic residues" evidence="1">
    <location>
        <begin position="36"/>
        <end position="45"/>
    </location>
</feature>
<feature type="region of interest" description="Disordered" evidence="1">
    <location>
        <begin position="173"/>
        <end position="228"/>
    </location>
</feature>
<dbReference type="PANTHER" id="PTHR31286:SF99">
    <property type="entry name" value="DUF4283 DOMAIN-CONTAINING PROTEIN"/>
    <property type="match status" value="1"/>
</dbReference>
<gene>
    <name evidence="2" type="ORF">LITE_LOCUS35872</name>
</gene>
<feature type="compositionally biased region" description="Pro residues" evidence="1">
    <location>
        <begin position="360"/>
        <end position="369"/>
    </location>
</feature>
<reference evidence="2" key="1">
    <citation type="submission" date="2022-08" db="EMBL/GenBank/DDBJ databases">
        <authorList>
            <person name="Gutierrez-Valencia J."/>
        </authorList>
    </citation>
    <scope>NUCLEOTIDE SEQUENCE</scope>
</reference>
<organism evidence="2 3">
    <name type="scientific">Linum tenue</name>
    <dbReference type="NCBI Taxonomy" id="586396"/>
    <lineage>
        <taxon>Eukaryota</taxon>
        <taxon>Viridiplantae</taxon>
        <taxon>Streptophyta</taxon>
        <taxon>Embryophyta</taxon>
        <taxon>Tracheophyta</taxon>
        <taxon>Spermatophyta</taxon>
        <taxon>Magnoliopsida</taxon>
        <taxon>eudicotyledons</taxon>
        <taxon>Gunneridae</taxon>
        <taxon>Pentapetalae</taxon>
        <taxon>rosids</taxon>
        <taxon>fabids</taxon>
        <taxon>Malpighiales</taxon>
        <taxon>Linaceae</taxon>
        <taxon>Linum</taxon>
    </lineage>
</organism>
<feature type="non-terminal residue" evidence="2">
    <location>
        <position position="387"/>
    </location>
</feature>
<proteinExistence type="predicted"/>
<evidence type="ECO:0000313" key="3">
    <source>
        <dbReference type="Proteomes" id="UP001154282"/>
    </source>
</evidence>
<comment type="caution">
    <text evidence="2">The sequence shown here is derived from an EMBL/GenBank/DDBJ whole genome shotgun (WGS) entry which is preliminary data.</text>
</comment>
<dbReference type="AlphaFoldDB" id="A0AAV0NZL5"/>
<keyword evidence="3" id="KW-1185">Reference proteome</keyword>
<dbReference type="EMBL" id="CAMGYJ010000008">
    <property type="protein sequence ID" value="CAI0463744.1"/>
    <property type="molecule type" value="Genomic_DNA"/>
</dbReference>
<sequence length="387" mass="42310">MAATSSPANPAPVGEDKPPDPVAGNRRPPEVSSSSDGKKEKEAQHPRKRVRPIGSLEESTMKEAVFVEDITEAEMEDLPDLPIEFFNPEAVLRTAKYVGKPIRLDRATELGARGGFALACVEVDLTKPLLSHFKIEGIEYDIKYEGLENICFHCGTYDHLIQQCSALHGEEATQASQKETQSTQPGHAETYGEWMVARRRDRRQGRQSSGGRNNERGTQNRSYDRHTNNGSCFAVLVEEGGDNQVDLAEDTQRQQPKQNHIATKKVPEASRGHATRQVTQQWVPKQTVNKDNYTPEGQSSGEASLEITGGGEKTLNRGTVDDKPVEEDGMIPLSQSTPPNVSEQDMARRNNPTSVETTLPNPPGLPPDGNPLTNAVGMGHDSGAVTE</sequence>
<name>A0AAV0NZL5_9ROSI</name>